<evidence type="ECO:0000313" key="11">
    <source>
        <dbReference type="Proteomes" id="UP000034803"/>
    </source>
</evidence>
<dbReference type="GO" id="GO:0005886">
    <property type="term" value="C:plasma membrane"/>
    <property type="evidence" value="ECO:0007669"/>
    <property type="project" value="UniProtKB-SubCell"/>
</dbReference>
<keyword evidence="2" id="KW-1003">Cell membrane</keyword>
<feature type="transmembrane region" description="Helical" evidence="8">
    <location>
        <begin position="138"/>
        <end position="157"/>
    </location>
</feature>
<dbReference type="GO" id="GO:0010041">
    <property type="term" value="P:response to iron(III) ion"/>
    <property type="evidence" value="ECO:0007669"/>
    <property type="project" value="TreeGrafter"/>
</dbReference>
<dbReference type="GO" id="GO:0006493">
    <property type="term" value="P:protein O-linked glycosylation"/>
    <property type="evidence" value="ECO:0007669"/>
    <property type="project" value="InterPro"/>
</dbReference>
<feature type="domain" description="ArnT-like N-terminal" evidence="9">
    <location>
        <begin position="9"/>
        <end position="218"/>
    </location>
</feature>
<dbReference type="GO" id="GO:0009103">
    <property type="term" value="P:lipopolysaccharide biosynthetic process"/>
    <property type="evidence" value="ECO:0007669"/>
    <property type="project" value="UniProtKB-ARBA"/>
</dbReference>
<evidence type="ECO:0000256" key="2">
    <source>
        <dbReference type="ARBA" id="ARBA00022475"/>
    </source>
</evidence>
<evidence type="ECO:0000256" key="6">
    <source>
        <dbReference type="ARBA" id="ARBA00022989"/>
    </source>
</evidence>
<feature type="transmembrane region" description="Helical" evidence="8">
    <location>
        <begin position="299"/>
        <end position="318"/>
    </location>
</feature>
<dbReference type="PATRIC" id="fig|1618586.3.peg.767"/>
<keyword evidence="6 8" id="KW-1133">Transmembrane helix</keyword>
<evidence type="ECO:0000256" key="5">
    <source>
        <dbReference type="ARBA" id="ARBA00022692"/>
    </source>
</evidence>
<dbReference type="EMBL" id="LBOI01000016">
    <property type="protein sequence ID" value="KKP31088.1"/>
    <property type="molecule type" value="Genomic_DNA"/>
</dbReference>
<proteinExistence type="predicted"/>
<keyword evidence="7 8" id="KW-0472">Membrane</keyword>
<feature type="transmembrane region" description="Helical" evidence="8">
    <location>
        <begin position="204"/>
        <end position="224"/>
    </location>
</feature>
<keyword evidence="5 8" id="KW-0812">Transmembrane</keyword>
<dbReference type="AlphaFoldDB" id="A0A0F9YIA4"/>
<dbReference type="InterPro" id="IPR050297">
    <property type="entry name" value="LipidA_mod_glycosyltrf_83"/>
</dbReference>
<accession>A0A0F9YIA4</accession>
<evidence type="ECO:0000256" key="7">
    <source>
        <dbReference type="ARBA" id="ARBA00023136"/>
    </source>
</evidence>
<dbReference type="GO" id="GO:0000030">
    <property type="term" value="F:mannosyltransferase activity"/>
    <property type="evidence" value="ECO:0007669"/>
    <property type="project" value="InterPro"/>
</dbReference>
<gene>
    <name evidence="10" type="ORF">UR21_C0016G0006</name>
</gene>
<feature type="transmembrane region" description="Helical" evidence="8">
    <location>
        <begin position="350"/>
        <end position="371"/>
    </location>
</feature>
<dbReference type="Proteomes" id="UP000034803">
    <property type="component" value="Unassembled WGS sequence"/>
</dbReference>
<reference evidence="10 11" key="1">
    <citation type="journal article" date="2015" name="Nature">
        <title>rRNA introns, odd ribosomes, and small enigmatic genomes across a large radiation of phyla.</title>
        <authorList>
            <person name="Brown C.T."/>
            <person name="Hug L.A."/>
            <person name="Thomas B.C."/>
            <person name="Sharon I."/>
            <person name="Castelle C.J."/>
            <person name="Singh A."/>
            <person name="Wilkins M.J."/>
            <person name="Williams K.H."/>
            <person name="Banfield J.F."/>
        </authorList>
    </citation>
    <scope>NUCLEOTIDE SEQUENCE [LARGE SCALE GENOMIC DNA]</scope>
</reference>
<sequence>MAKKLIIISIFLLAFFLRTWNLTKYPVSFSMDEVAIGYNAYSILKTARDEFGELLPLAFRSAGDYKPPVNIYLTVPSIAVFGLNEFGIRFPVALIGSLTVVVFILLLINLGLSFKSSILAGFWLAILPWHIHFSRASFEAVTALFFLVLGTTVFISWSKNKNMLNAILAAVFMSLSVWSYHAERLFVPLIVIFLFFIFKPKKKIITFILITLIFAIPFIKLAFFTPAISQRAFSTSILRESSLVKIMHNGNYKNLGERLFNNDIYLVYSHWLSKYLNYYDLRFLFWKGMQFTPPGYPDLGLLMIIDLPLFLVGIYYLAKSKNNKLKSLALFWFFAGPFPASLTMNEQHPLRALVWIPFFGIVMASGFEYLLNRFKFKKVVLIYFVLVLVNFIYLFDIYTKQFPRFYSESWQYGYKDAVIYACENIDKYKEIVITDTFGEEGPLNTGLPYLYVLIYCKWDRDFFLETGNHRSEIKFRRPNQEDYMNKENVLLIGSPWDFLDGTREKGKIVKTIYYLNGKEAFLLIEP</sequence>
<keyword evidence="4" id="KW-0808">Transferase</keyword>
<evidence type="ECO:0000259" key="9">
    <source>
        <dbReference type="Pfam" id="PF02366"/>
    </source>
</evidence>
<keyword evidence="3" id="KW-0328">Glycosyltransferase</keyword>
<evidence type="ECO:0000256" key="1">
    <source>
        <dbReference type="ARBA" id="ARBA00004651"/>
    </source>
</evidence>
<feature type="transmembrane region" description="Helical" evidence="8">
    <location>
        <begin position="380"/>
        <end position="398"/>
    </location>
</feature>
<dbReference type="PANTHER" id="PTHR33908">
    <property type="entry name" value="MANNOSYLTRANSFERASE YKCB-RELATED"/>
    <property type="match status" value="1"/>
</dbReference>
<dbReference type="PANTHER" id="PTHR33908:SF3">
    <property type="entry name" value="UNDECAPRENYL PHOSPHATE-ALPHA-4-AMINO-4-DEOXY-L-ARABINOSE ARABINOSYL TRANSFERASE"/>
    <property type="match status" value="1"/>
</dbReference>
<organism evidence="10 11">
    <name type="scientific">Candidatus Woesebacteria bacterium GW2011_GWC2_31_9</name>
    <dbReference type="NCBI Taxonomy" id="1618586"/>
    <lineage>
        <taxon>Bacteria</taxon>
        <taxon>Candidatus Woeseibacteriota</taxon>
    </lineage>
</organism>
<evidence type="ECO:0000256" key="3">
    <source>
        <dbReference type="ARBA" id="ARBA00022676"/>
    </source>
</evidence>
<dbReference type="InterPro" id="IPR003342">
    <property type="entry name" value="ArnT-like_N"/>
</dbReference>
<evidence type="ECO:0000313" key="10">
    <source>
        <dbReference type="EMBL" id="KKP31088.1"/>
    </source>
</evidence>
<protein>
    <recommendedName>
        <fullName evidence="9">ArnT-like N-terminal domain-containing protein</fullName>
    </recommendedName>
</protein>
<comment type="caution">
    <text evidence="10">The sequence shown here is derived from an EMBL/GenBank/DDBJ whole genome shotgun (WGS) entry which is preliminary data.</text>
</comment>
<feature type="transmembrane region" description="Helical" evidence="8">
    <location>
        <begin position="325"/>
        <end position="344"/>
    </location>
</feature>
<dbReference type="Pfam" id="PF02366">
    <property type="entry name" value="PMT"/>
    <property type="match status" value="1"/>
</dbReference>
<feature type="transmembrane region" description="Helical" evidence="8">
    <location>
        <begin position="90"/>
        <end position="108"/>
    </location>
</feature>
<evidence type="ECO:0000256" key="4">
    <source>
        <dbReference type="ARBA" id="ARBA00022679"/>
    </source>
</evidence>
<comment type="subcellular location">
    <subcellularLocation>
        <location evidence="1">Cell membrane</location>
        <topology evidence="1">Multi-pass membrane protein</topology>
    </subcellularLocation>
</comment>
<feature type="transmembrane region" description="Helical" evidence="8">
    <location>
        <begin position="177"/>
        <end position="197"/>
    </location>
</feature>
<name>A0A0F9YIA4_9BACT</name>
<evidence type="ECO:0000256" key="8">
    <source>
        <dbReference type="SAM" id="Phobius"/>
    </source>
</evidence>
<dbReference type="GO" id="GO:0016763">
    <property type="term" value="F:pentosyltransferase activity"/>
    <property type="evidence" value="ECO:0007669"/>
    <property type="project" value="TreeGrafter"/>
</dbReference>